<organism evidence="2 3">
    <name type="scientific">Xenorhabdus santafensis</name>
    <dbReference type="NCBI Taxonomy" id="2582833"/>
    <lineage>
        <taxon>Bacteria</taxon>
        <taxon>Pseudomonadati</taxon>
        <taxon>Pseudomonadota</taxon>
        <taxon>Gammaproteobacteria</taxon>
        <taxon>Enterobacterales</taxon>
        <taxon>Morganellaceae</taxon>
        <taxon>Xenorhabdus</taxon>
    </lineage>
</organism>
<reference evidence="3" key="1">
    <citation type="journal article" date="2024" name="Toxins">
        <title>Genome Sequence Analysis of Native Xenorhabdus Strains Isolated from Entomopathogenic Nematodes in Argentina.</title>
        <authorList>
            <person name="Palma L."/>
            <person name="Frizzo L."/>
            <person name="Kaiser S."/>
            <person name="Berry C."/>
            <person name="Caballero P."/>
            <person name="Bode H.B."/>
            <person name="Del Valle E.E."/>
        </authorList>
    </citation>
    <scope>NUCLEOTIDE SEQUENCE [LARGE SCALE GENOMIC DNA]</scope>
    <source>
        <strain evidence="3">12</strain>
    </source>
</reference>
<dbReference type="InterPro" id="IPR035959">
    <property type="entry name" value="RutC-like_sf"/>
</dbReference>
<dbReference type="EMBL" id="VCDN01000003">
    <property type="protein sequence ID" value="MDX7985919.1"/>
    <property type="molecule type" value="Genomic_DNA"/>
</dbReference>
<comment type="similarity">
    <text evidence="1">Belongs to the RutC family.</text>
</comment>
<dbReference type="PANTHER" id="PTHR11803:SF58">
    <property type="entry name" value="PROTEIN HMF1-RELATED"/>
    <property type="match status" value="1"/>
</dbReference>
<gene>
    <name evidence="2" type="ORF">FE392_01020</name>
</gene>
<dbReference type="PANTHER" id="PTHR11803">
    <property type="entry name" value="2-IMINOBUTANOATE/2-IMINOPROPANOATE DEAMINASE RIDA"/>
    <property type="match status" value="1"/>
</dbReference>
<dbReference type="RefSeq" id="WP_319928371.1">
    <property type="nucleotide sequence ID" value="NZ_VCDN01000003.1"/>
</dbReference>
<evidence type="ECO:0000256" key="1">
    <source>
        <dbReference type="ARBA" id="ARBA00010552"/>
    </source>
</evidence>
<dbReference type="Gene3D" id="3.30.1330.40">
    <property type="entry name" value="RutC-like"/>
    <property type="match status" value="1"/>
</dbReference>
<dbReference type="Pfam" id="PF01042">
    <property type="entry name" value="Ribonuc_L-PSP"/>
    <property type="match status" value="1"/>
</dbReference>
<sequence>MITRINYDDLPQIKGPYVHATKHHGSLYVSGLTALGTAAQEHNVESQTLAILQQIDLILDQEKRSRSDLVKFTIFVKDISQLPLIRPLLFDFYGNHLPACSLVEVSNLIHPDLQIEIELIIALYDQ</sequence>
<dbReference type="InterPro" id="IPR006175">
    <property type="entry name" value="YjgF/YER057c/UK114"/>
</dbReference>
<evidence type="ECO:0000313" key="2">
    <source>
        <dbReference type="EMBL" id="MDX7985919.1"/>
    </source>
</evidence>
<proteinExistence type="inferred from homology"/>
<comment type="caution">
    <text evidence="2">The sequence shown here is derived from an EMBL/GenBank/DDBJ whole genome shotgun (WGS) entry which is preliminary data.</text>
</comment>
<dbReference type="SUPFAM" id="SSF55298">
    <property type="entry name" value="YjgF-like"/>
    <property type="match status" value="1"/>
</dbReference>
<dbReference type="Proteomes" id="UP001271890">
    <property type="component" value="Unassembled WGS sequence"/>
</dbReference>
<evidence type="ECO:0000313" key="3">
    <source>
        <dbReference type="Proteomes" id="UP001271890"/>
    </source>
</evidence>
<name>A0ABU4S5M3_9GAMM</name>
<accession>A0ABU4S5M3</accession>
<protein>
    <submittedName>
        <fullName evidence="2">RidA family protein</fullName>
    </submittedName>
</protein>
<keyword evidence="3" id="KW-1185">Reference proteome</keyword>